<evidence type="ECO:0000313" key="2">
    <source>
        <dbReference type="Proteomes" id="UP000737018"/>
    </source>
</evidence>
<organism evidence="1 2">
    <name type="scientific">Castanea mollissima</name>
    <name type="common">Chinese chestnut</name>
    <dbReference type="NCBI Taxonomy" id="60419"/>
    <lineage>
        <taxon>Eukaryota</taxon>
        <taxon>Viridiplantae</taxon>
        <taxon>Streptophyta</taxon>
        <taxon>Embryophyta</taxon>
        <taxon>Tracheophyta</taxon>
        <taxon>Spermatophyta</taxon>
        <taxon>Magnoliopsida</taxon>
        <taxon>eudicotyledons</taxon>
        <taxon>Gunneridae</taxon>
        <taxon>Pentapetalae</taxon>
        <taxon>rosids</taxon>
        <taxon>fabids</taxon>
        <taxon>Fagales</taxon>
        <taxon>Fagaceae</taxon>
        <taxon>Castanea</taxon>
    </lineage>
</organism>
<protein>
    <submittedName>
        <fullName evidence="1">Uncharacterized protein</fullName>
    </submittedName>
</protein>
<comment type="caution">
    <text evidence="1">The sequence shown here is derived from an EMBL/GenBank/DDBJ whole genome shotgun (WGS) entry which is preliminary data.</text>
</comment>
<dbReference type="EMBL" id="JRKL02012539">
    <property type="protein sequence ID" value="KAF3944804.1"/>
    <property type="molecule type" value="Genomic_DNA"/>
</dbReference>
<proteinExistence type="predicted"/>
<keyword evidence="2" id="KW-1185">Reference proteome</keyword>
<accession>A0A8J4VBQ3</accession>
<dbReference type="Proteomes" id="UP000737018">
    <property type="component" value="Unassembled WGS sequence"/>
</dbReference>
<name>A0A8J4VBQ3_9ROSI</name>
<gene>
    <name evidence="1" type="ORF">CMV_028759</name>
</gene>
<sequence length="88" mass="9976">MTTKQNTPIAPNYFHISNPSSVSLSLALNSITDLISLSHQLFSFRDFFFWAFKNHVKVQNVVAYLESENVILPSTQKLNCQEGYGYSS</sequence>
<reference evidence="1" key="1">
    <citation type="submission" date="2020-03" db="EMBL/GenBank/DDBJ databases">
        <title>Castanea mollissima Vanexum genome sequencing.</title>
        <authorList>
            <person name="Staton M."/>
        </authorList>
    </citation>
    <scope>NUCLEOTIDE SEQUENCE</scope>
    <source>
        <tissue evidence="1">Leaf</tissue>
    </source>
</reference>
<dbReference type="AlphaFoldDB" id="A0A8J4VBQ3"/>
<evidence type="ECO:0000313" key="1">
    <source>
        <dbReference type="EMBL" id="KAF3944804.1"/>
    </source>
</evidence>